<evidence type="ECO:0000259" key="7">
    <source>
        <dbReference type="PROSITE" id="PS50885"/>
    </source>
</evidence>
<keyword evidence="5" id="KW-0472">Membrane</keyword>
<dbReference type="SMART" id="SM00304">
    <property type="entry name" value="HAMP"/>
    <property type="match status" value="2"/>
</dbReference>
<evidence type="ECO:0000256" key="3">
    <source>
        <dbReference type="ARBA" id="ARBA00029447"/>
    </source>
</evidence>
<name>A0A7Z0QQE7_9GAMM</name>
<feature type="domain" description="Methyl-accepting transducer" evidence="6">
    <location>
        <begin position="444"/>
        <end position="673"/>
    </location>
</feature>
<keyword evidence="9" id="KW-1185">Reference proteome</keyword>
<dbReference type="PROSITE" id="PS50885">
    <property type="entry name" value="HAMP"/>
    <property type="match status" value="2"/>
</dbReference>
<dbReference type="InterPro" id="IPR003660">
    <property type="entry name" value="HAMP_dom"/>
</dbReference>
<dbReference type="GO" id="GO:0004888">
    <property type="term" value="F:transmembrane signaling receptor activity"/>
    <property type="evidence" value="ECO:0007669"/>
    <property type="project" value="InterPro"/>
</dbReference>
<dbReference type="SMART" id="SM00283">
    <property type="entry name" value="MA"/>
    <property type="match status" value="1"/>
</dbReference>
<organism evidence="8 9">
    <name type="scientific">Luteimonas deserti</name>
    <dbReference type="NCBI Taxonomy" id="2752306"/>
    <lineage>
        <taxon>Bacteria</taxon>
        <taxon>Pseudomonadati</taxon>
        <taxon>Pseudomonadota</taxon>
        <taxon>Gammaproteobacteria</taxon>
        <taxon>Lysobacterales</taxon>
        <taxon>Lysobacteraceae</taxon>
        <taxon>Luteimonas</taxon>
    </lineage>
</organism>
<evidence type="ECO:0000256" key="2">
    <source>
        <dbReference type="ARBA" id="ARBA00023224"/>
    </source>
</evidence>
<accession>A0A7Z0QQE7</accession>
<dbReference type="RefSeq" id="WP_180543783.1">
    <property type="nucleotide sequence ID" value="NZ_JACCJZ010000009.1"/>
</dbReference>
<gene>
    <name evidence="8" type="ORF">H0E82_03490</name>
</gene>
<dbReference type="InterPro" id="IPR004090">
    <property type="entry name" value="Chemotax_Me-accpt_rcpt"/>
</dbReference>
<dbReference type="PANTHER" id="PTHR43531:SF14">
    <property type="entry name" value="METHYL-ACCEPTING CHEMOTAXIS PROTEIN I-RELATED"/>
    <property type="match status" value="1"/>
</dbReference>
<keyword evidence="5" id="KW-1133">Transmembrane helix</keyword>
<sequence length="711" mass="75610">MKRFLALPLFWKVLAPAGLSIVCLLVYLGFSTLVFERNNARLEAVRDVHFPALDAMTRNMSALDDIINGLNGAAAAGDPDMLEATRAGAEAIRASYVELQSIDRDQAATMVRLGEEFETYYALAHGVAEDFVTQNPDADPERIGEMAAALDIYRTHLADTHRQADARFRATVQTAVENSRLAMLGGALLGVFGVLACVGFGLLVARAISRPLQRAITVARDVAAGKLDADIRVDALDEGGALLVAMRDMQARLRSVIQAQRDMAREHDAGMISYRIDAADFPGEYGVMVAGTNELVDAHIAVKMRLVELIKQYAIGDLSQDMERMPGEKAVITQSMDSVKFNLGAINTEIRLLVDAAARGDFSVRGAAERFEYEFHGMIDSLNRLMQTAEGNLGNVSEVLQAIARGDLTVQMDGDFQGVFAQMQDDANATVAQLTAMVARIQAASGAIGTASSEIAAGNNDLSRRTEQQAANLEETAASMEELTSTVRQNADHARQANQLAIGAASVATQGGEVVGQVVTTMADIERSSRKIGDIISVIDGIAFQTNILALNAAVEAARAGEQGCGFAVVASEVRTLAQRSAAAAKEIKGLIDDSTGKVSDGAALAAQAGKTMGEIVSSVQRVTDIMSEIAAASQEQASGIEQVNHTITQMDETTQQNAALVEEAMAAARAMEEQSDALASTVAEFRVDNAVRRTVDVSRRAGSARATEPA</sequence>
<dbReference type="GO" id="GO:0006935">
    <property type="term" value="P:chemotaxis"/>
    <property type="evidence" value="ECO:0007669"/>
    <property type="project" value="InterPro"/>
</dbReference>
<feature type="domain" description="HAMP" evidence="7">
    <location>
        <begin position="393"/>
        <end position="439"/>
    </location>
</feature>
<proteinExistence type="inferred from homology"/>
<evidence type="ECO:0000256" key="1">
    <source>
        <dbReference type="ARBA" id="ARBA00022481"/>
    </source>
</evidence>
<evidence type="ECO:0000313" key="9">
    <source>
        <dbReference type="Proteomes" id="UP000589896"/>
    </source>
</evidence>
<dbReference type="Pfam" id="PF18575">
    <property type="entry name" value="HAMP_N3"/>
    <property type="match status" value="1"/>
</dbReference>
<reference evidence="8 9" key="1">
    <citation type="submission" date="2020-07" db="EMBL/GenBank/DDBJ databases">
        <title>isolation of Luteimonas sp. SJ-16.</title>
        <authorList>
            <person name="Huang X.-X."/>
            <person name="Xu L."/>
            <person name="Sun J.-Q."/>
        </authorList>
    </citation>
    <scope>NUCLEOTIDE SEQUENCE [LARGE SCALE GENOMIC DNA]</scope>
    <source>
        <strain evidence="8 9">SJ-16</strain>
    </source>
</reference>
<evidence type="ECO:0000256" key="5">
    <source>
        <dbReference type="SAM" id="Phobius"/>
    </source>
</evidence>
<dbReference type="Gene3D" id="1.20.120.1530">
    <property type="match status" value="2"/>
</dbReference>
<dbReference type="EMBL" id="JACCJZ010000009">
    <property type="protein sequence ID" value="NYZ61830.1"/>
    <property type="molecule type" value="Genomic_DNA"/>
</dbReference>
<dbReference type="GO" id="GO:0005886">
    <property type="term" value="C:plasma membrane"/>
    <property type="evidence" value="ECO:0007669"/>
    <property type="project" value="TreeGrafter"/>
</dbReference>
<comment type="caution">
    <text evidence="8">The sequence shown here is derived from an EMBL/GenBank/DDBJ whole genome shotgun (WGS) entry which is preliminary data.</text>
</comment>
<keyword evidence="1" id="KW-0488">Methylation</keyword>
<feature type="domain" description="HAMP" evidence="7">
    <location>
        <begin position="206"/>
        <end position="258"/>
    </location>
</feature>
<dbReference type="Proteomes" id="UP000589896">
    <property type="component" value="Unassembled WGS sequence"/>
</dbReference>
<dbReference type="PANTHER" id="PTHR43531">
    <property type="entry name" value="PROTEIN ICFG"/>
    <property type="match status" value="1"/>
</dbReference>
<evidence type="ECO:0000313" key="8">
    <source>
        <dbReference type="EMBL" id="NYZ61830.1"/>
    </source>
</evidence>
<dbReference type="GO" id="GO:0007165">
    <property type="term" value="P:signal transduction"/>
    <property type="evidence" value="ECO:0007669"/>
    <property type="project" value="UniProtKB-KW"/>
</dbReference>
<dbReference type="FunFam" id="1.10.287.950:FF:000002">
    <property type="entry name" value="Methyl-accepting chemotaxis protein"/>
    <property type="match status" value="1"/>
</dbReference>
<dbReference type="Pfam" id="PF18947">
    <property type="entry name" value="HAMP_2"/>
    <property type="match status" value="1"/>
</dbReference>
<dbReference type="Gene3D" id="1.10.287.950">
    <property type="entry name" value="Methyl-accepting chemotaxis protein"/>
    <property type="match status" value="1"/>
</dbReference>
<dbReference type="CDD" id="cd11386">
    <property type="entry name" value="MCP_signal"/>
    <property type="match status" value="1"/>
</dbReference>
<dbReference type="InterPro" id="IPR051310">
    <property type="entry name" value="MCP_chemotaxis"/>
</dbReference>
<dbReference type="PROSITE" id="PS50111">
    <property type="entry name" value="CHEMOTAXIS_TRANSDUC_2"/>
    <property type="match status" value="1"/>
</dbReference>
<dbReference type="Pfam" id="PF00672">
    <property type="entry name" value="HAMP"/>
    <property type="match status" value="1"/>
</dbReference>
<keyword evidence="5" id="KW-0812">Transmembrane</keyword>
<dbReference type="SUPFAM" id="SSF58104">
    <property type="entry name" value="Methyl-accepting chemotaxis protein (MCP) signaling domain"/>
    <property type="match status" value="1"/>
</dbReference>
<dbReference type="InterPro" id="IPR041395">
    <property type="entry name" value="McpB_HAMP_3rd"/>
</dbReference>
<comment type="similarity">
    <text evidence="3">Belongs to the methyl-accepting chemotaxis (MCP) protein family.</text>
</comment>
<evidence type="ECO:0000256" key="4">
    <source>
        <dbReference type="PROSITE-ProRule" id="PRU00284"/>
    </source>
</evidence>
<keyword evidence="2 4" id="KW-0807">Transducer</keyword>
<protein>
    <submittedName>
        <fullName evidence="8">HAMP domain-containing protein</fullName>
    </submittedName>
</protein>
<feature type="transmembrane region" description="Helical" evidence="5">
    <location>
        <begin position="181"/>
        <end position="205"/>
    </location>
</feature>
<dbReference type="PRINTS" id="PR00260">
    <property type="entry name" value="CHEMTRNSDUCR"/>
</dbReference>
<dbReference type="Pfam" id="PF00015">
    <property type="entry name" value="MCPsignal"/>
    <property type="match status" value="1"/>
</dbReference>
<dbReference type="SUPFAM" id="SSF158472">
    <property type="entry name" value="HAMP domain-like"/>
    <property type="match status" value="1"/>
</dbReference>
<evidence type="ECO:0000259" key="6">
    <source>
        <dbReference type="PROSITE" id="PS50111"/>
    </source>
</evidence>
<dbReference type="CDD" id="cd06225">
    <property type="entry name" value="HAMP"/>
    <property type="match status" value="1"/>
</dbReference>
<dbReference type="AlphaFoldDB" id="A0A7Z0QQE7"/>
<dbReference type="InterPro" id="IPR004089">
    <property type="entry name" value="MCPsignal_dom"/>
</dbReference>